<proteinExistence type="predicted"/>
<accession>A0A0P8WQZ3</accession>
<protein>
    <submittedName>
        <fullName evidence="1">Uncharacterized protein</fullName>
    </submittedName>
</protein>
<evidence type="ECO:0000313" key="1">
    <source>
        <dbReference type="EMBL" id="KPU55463.1"/>
    </source>
</evidence>
<evidence type="ECO:0000313" key="2">
    <source>
        <dbReference type="Proteomes" id="UP000050349"/>
    </source>
</evidence>
<dbReference type="EMBL" id="LJXB01000089">
    <property type="protein sequence ID" value="KPU55463.1"/>
    <property type="molecule type" value="Genomic_DNA"/>
</dbReference>
<comment type="caution">
    <text evidence="1">The sequence shown here is derived from an EMBL/GenBank/DDBJ whole genome shotgun (WGS) entry which is preliminary data.</text>
</comment>
<sequence>MPQLIQFYTPVGTILLEIVEQLVSTSRHWSPAAAVTMLGDIATGKIQSGGVGGHFLLIHRPNWASAVPVTPAKPYPSQPAWLPINRPINAINNL</sequence>
<organism evidence="1 2">
    <name type="scientific">Pseudomonas fluorescens</name>
    <dbReference type="NCBI Taxonomy" id="294"/>
    <lineage>
        <taxon>Bacteria</taxon>
        <taxon>Pseudomonadati</taxon>
        <taxon>Pseudomonadota</taxon>
        <taxon>Gammaproteobacteria</taxon>
        <taxon>Pseudomonadales</taxon>
        <taxon>Pseudomonadaceae</taxon>
        <taxon>Pseudomonas</taxon>
    </lineage>
</organism>
<gene>
    <name evidence="1" type="ORF">AN403_2229</name>
</gene>
<reference evidence="1 2" key="1">
    <citation type="submission" date="2015-09" db="EMBL/GenBank/DDBJ databases">
        <authorList>
            <person name="Jackson K.R."/>
            <person name="Lunt B.L."/>
            <person name="Fisher J.N.B."/>
            <person name="Gardner A.V."/>
            <person name="Bailey M.E."/>
            <person name="Deus L.M."/>
            <person name="Earl A.S."/>
            <person name="Gibby P.D."/>
            <person name="Hartmann K.A."/>
            <person name="Liu J.E."/>
            <person name="Manci A.M."/>
            <person name="Nielsen D.A."/>
            <person name="Solomon M.B."/>
            <person name="Breakwell D.P."/>
            <person name="Burnett S.H."/>
            <person name="Grose J.H."/>
        </authorList>
    </citation>
    <scope>NUCLEOTIDE SEQUENCE [LARGE SCALE GENOMIC DNA]</scope>
    <source>
        <strain evidence="1 2">S613</strain>
    </source>
</reference>
<dbReference type="PATRIC" id="fig|294.162.peg.4955"/>
<dbReference type="Proteomes" id="UP000050349">
    <property type="component" value="Unassembled WGS sequence"/>
</dbReference>
<name>A0A0P8WQZ3_PSEFL</name>
<dbReference type="AlphaFoldDB" id="A0A0P8WQZ3"/>